<dbReference type="InterPro" id="IPR057670">
    <property type="entry name" value="SH3_retrovirus"/>
</dbReference>
<dbReference type="AlphaFoldDB" id="A0A9D4X2R5"/>
<evidence type="ECO:0000259" key="1">
    <source>
        <dbReference type="Pfam" id="PF25597"/>
    </source>
</evidence>
<accession>A0A9D4X2R5</accession>
<feature type="domain" description="Retroviral polymerase SH3-like" evidence="1">
    <location>
        <begin position="103"/>
        <end position="147"/>
    </location>
</feature>
<comment type="caution">
    <text evidence="2">The sequence shown here is derived from an EMBL/GenBank/DDBJ whole genome shotgun (WGS) entry which is preliminary data.</text>
</comment>
<organism evidence="2 3">
    <name type="scientific">Pisum sativum</name>
    <name type="common">Garden pea</name>
    <name type="synonym">Lathyrus oleraceus</name>
    <dbReference type="NCBI Taxonomy" id="3888"/>
    <lineage>
        <taxon>Eukaryota</taxon>
        <taxon>Viridiplantae</taxon>
        <taxon>Streptophyta</taxon>
        <taxon>Embryophyta</taxon>
        <taxon>Tracheophyta</taxon>
        <taxon>Spermatophyta</taxon>
        <taxon>Magnoliopsida</taxon>
        <taxon>eudicotyledons</taxon>
        <taxon>Gunneridae</taxon>
        <taxon>Pentapetalae</taxon>
        <taxon>rosids</taxon>
        <taxon>fabids</taxon>
        <taxon>Fabales</taxon>
        <taxon>Fabaceae</taxon>
        <taxon>Papilionoideae</taxon>
        <taxon>50 kb inversion clade</taxon>
        <taxon>NPAAA clade</taxon>
        <taxon>Hologalegina</taxon>
        <taxon>IRL clade</taxon>
        <taxon>Fabeae</taxon>
        <taxon>Lathyrus</taxon>
    </lineage>
</organism>
<gene>
    <name evidence="2" type="ORF">KIW84_057287</name>
</gene>
<name>A0A9D4X2R5_PEA</name>
<reference evidence="2 3" key="1">
    <citation type="journal article" date="2022" name="Nat. Genet.">
        <title>Improved pea reference genome and pan-genome highlight genomic features and evolutionary characteristics.</title>
        <authorList>
            <person name="Yang T."/>
            <person name="Liu R."/>
            <person name="Luo Y."/>
            <person name="Hu S."/>
            <person name="Wang D."/>
            <person name="Wang C."/>
            <person name="Pandey M.K."/>
            <person name="Ge S."/>
            <person name="Xu Q."/>
            <person name="Li N."/>
            <person name="Li G."/>
            <person name="Huang Y."/>
            <person name="Saxena R.K."/>
            <person name="Ji Y."/>
            <person name="Li M."/>
            <person name="Yan X."/>
            <person name="He Y."/>
            <person name="Liu Y."/>
            <person name="Wang X."/>
            <person name="Xiang C."/>
            <person name="Varshney R.K."/>
            <person name="Ding H."/>
            <person name="Gao S."/>
            <person name="Zong X."/>
        </authorList>
    </citation>
    <scope>NUCLEOTIDE SEQUENCE [LARGE SCALE GENOMIC DNA]</scope>
    <source>
        <strain evidence="2 3">cv. Zhongwan 6</strain>
    </source>
</reference>
<protein>
    <recommendedName>
        <fullName evidence="1">Retroviral polymerase SH3-like domain-containing protein</fullName>
    </recommendedName>
</protein>
<dbReference type="Proteomes" id="UP001058974">
    <property type="component" value="Chromosome 5"/>
</dbReference>
<evidence type="ECO:0000313" key="3">
    <source>
        <dbReference type="Proteomes" id="UP001058974"/>
    </source>
</evidence>
<dbReference type="Pfam" id="PF25597">
    <property type="entry name" value="SH3_retrovirus"/>
    <property type="match status" value="1"/>
</dbReference>
<proteinExistence type="predicted"/>
<dbReference type="Gramene" id="Psat05G0728700-T1">
    <property type="protein sequence ID" value="KAI5412563.1"/>
    <property type="gene ID" value="KIW84_057287"/>
</dbReference>
<evidence type="ECO:0000313" key="2">
    <source>
        <dbReference type="EMBL" id="KAI5412563.1"/>
    </source>
</evidence>
<sequence length="355" mass="40234">MTFDAADFSERSTPRRSSIANANGGLSAITGDGTVMLSPALSLSNTLFVPSLSHKLLSDILTKEIIGRGTKRGGLYYMEDFSTLSTFVPLPTIQMLPPRVFGCVAFVHLHKNQRTKLDLCAIRCLFLGYGVHQKGYRCYDPITRRIYGETPEEESNWSTFDWFKDIDIPSNKIFGDSCQTQTDHMSPEVEVLEFPPSPVLNDPSPENIIEVNSPISHNNNNNKGDISVSYELPHRHNRGKPPKCYSPEEEDHRSRYPIANYVSMKDLSEPLKKFANELSSYSVPSNVEEAIEDPRWYNDALKCINHDRKITMLHQPEEQLFQDAIQLSELQDLCMVDYTTINHGLVSAFVETWHS</sequence>
<keyword evidence="3" id="KW-1185">Reference proteome</keyword>
<dbReference type="EMBL" id="JAMSHJ010000005">
    <property type="protein sequence ID" value="KAI5412563.1"/>
    <property type="molecule type" value="Genomic_DNA"/>
</dbReference>